<evidence type="ECO:0000313" key="2">
    <source>
        <dbReference type="Ensembl" id="ENSEEEP00000059021.1"/>
    </source>
</evidence>
<evidence type="ECO:0000313" key="3">
    <source>
        <dbReference type="Proteomes" id="UP000314983"/>
    </source>
</evidence>
<dbReference type="Proteomes" id="UP000314983">
    <property type="component" value="Chromosome 11"/>
</dbReference>
<organism evidence="2 3">
    <name type="scientific">Electrophorus electricus</name>
    <name type="common">Electric eel</name>
    <name type="synonym">Gymnotus electricus</name>
    <dbReference type="NCBI Taxonomy" id="8005"/>
    <lineage>
        <taxon>Eukaryota</taxon>
        <taxon>Metazoa</taxon>
        <taxon>Chordata</taxon>
        <taxon>Craniata</taxon>
        <taxon>Vertebrata</taxon>
        <taxon>Euteleostomi</taxon>
        <taxon>Actinopterygii</taxon>
        <taxon>Neopterygii</taxon>
        <taxon>Teleostei</taxon>
        <taxon>Ostariophysi</taxon>
        <taxon>Gymnotiformes</taxon>
        <taxon>Gymnotoidei</taxon>
        <taxon>Gymnotidae</taxon>
        <taxon>Electrophorus</taxon>
    </lineage>
</organism>
<protein>
    <recommendedName>
        <fullName evidence="4">Secreted protein</fullName>
    </recommendedName>
</protein>
<feature type="region of interest" description="Disordered" evidence="1">
    <location>
        <begin position="72"/>
        <end position="95"/>
    </location>
</feature>
<dbReference type="Ensembl" id="ENSEEET00000055889.1">
    <property type="protein sequence ID" value="ENSEEEP00000059021.1"/>
    <property type="gene ID" value="ENSEEEG00000028160.1"/>
</dbReference>
<name>A0AAY5EPZ7_ELEEL</name>
<dbReference type="AlphaFoldDB" id="A0AAY5EPZ7"/>
<reference evidence="2 3" key="1">
    <citation type="submission" date="2020-05" db="EMBL/GenBank/DDBJ databases">
        <title>Electrophorus electricus (electric eel) genome, fEleEle1, primary haplotype.</title>
        <authorList>
            <person name="Myers G."/>
            <person name="Meyer A."/>
            <person name="Fedrigo O."/>
            <person name="Formenti G."/>
            <person name="Rhie A."/>
            <person name="Tracey A."/>
            <person name="Sims Y."/>
            <person name="Jarvis E.D."/>
        </authorList>
    </citation>
    <scope>NUCLEOTIDE SEQUENCE [LARGE SCALE GENOMIC DNA]</scope>
</reference>
<dbReference type="GeneTree" id="ENSGT01120000278002"/>
<evidence type="ECO:0000256" key="1">
    <source>
        <dbReference type="SAM" id="MobiDB-lite"/>
    </source>
</evidence>
<proteinExistence type="predicted"/>
<reference evidence="2" key="2">
    <citation type="submission" date="2025-08" db="UniProtKB">
        <authorList>
            <consortium name="Ensembl"/>
        </authorList>
    </citation>
    <scope>IDENTIFICATION</scope>
</reference>
<accession>A0AAY5EPZ7</accession>
<reference evidence="2" key="3">
    <citation type="submission" date="2025-09" db="UniProtKB">
        <authorList>
            <consortium name="Ensembl"/>
        </authorList>
    </citation>
    <scope>IDENTIFICATION</scope>
</reference>
<sequence length="95" mass="10540">MRRAVRRYSAWHCSPLTSFSAASTTLFTMARLTGKGWEELTSASRILSITEFSLHHGAAKTCRNKTLQQTLQQLRGEQSNARPSPPHLPSPAGLF</sequence>
<feature type="compositionally biased region" description="Polar residues" evidence="1">
    <location>
        <begin position="72"/>
        <end position="82"/>
    </location>
</feature>
<keyword evidence="3" id="KW-1185">Reference proteome</keyword>
<evidence type="ECO:0008006" key="4">
    <source>
        <dbReference type="Google" id="ProtNLM"/>
    </source>
</evidence>